<feature type="compositionally biased region" description="Polar residues" evidence="1">
    <location>
        <begin position="752"/>
        <end position="769"/>
    </location>
</feature>
<feature type="compositionally biased region" description="Basic residues" evidence="1">
    <location>
        <begin position="1442"/>
        <end position="1455"/>
    </location>
</feature>
<feature type="compositionally biased region" description="Polar residues" evidence="1">
    <location>
        <begin position="1516"/>
        <end position="1534"/>
    </location>
</feature>
<feature type="compositionally biased region" description="Low complexity" evidence="1">
    <location>
        <begin position="1572"/>
        <end position="1600"/>
    </location>
</feature>
<evidence type="ECO:0000313" key="3">
    <source>
        <dbReference type="Proteomes" id="UP000320333"/>
    </source>
</evidence>
<feature type="compositionally biased region" description="Acidic residues" evidence="1">
    <location>
        <begin position="1478"/>
        <end position="1487"/>
    </location>
</feature>
<feature type="compositionally biased region" description="Polar residues" evidence="1">
    <location>
        <begin position="936"/>
        <end position="965"/>
    </location>
</feature>
<dbReference type="STRING" id="246404.A0A507FAN1"/>
<keyword evidence="3" id="KW-1185">Reference proteome</keyword>
<feature type="compositionally biased region" description="Acidic residues" evidence="1">
    <location>
        <begin position="1056"/>
        <end position="1070"/>
    </location>
</feature>
<evidence type="ECO:0000256" key="1">
    <source>
        <dbReference type="SAM" id="MobiDB-lite"/>
    </source>
</evidence>
<feature type="compositionally biased region" description="Acidic residues" evidence="1">
    <location>
        <begin position="1460"/>
        <end position="1470"/>
    </location>
</feature>
<protein>
    <recommendedName>
        <fullName evidence="4">PH domain-containing protein</fullName>
    </recommendedName>
</protein>
<feature type="compositionally biased region" description="Polar residues" evidence="1">
    <location>
        <begin position="1"/>
        <end position="16"/>
    </location>
</feature>
<comment type="caution">
    <text evidence="2">The sequence shown here is derived from an EMBL/GenBank/DDBJ whole genome shotgun (WGS) entry which is preliminary data.</text>
</comment>
<feature type="compositionally biased region" description="Acidic residues" evidence="1">
    <location>
        <begin position="26"/>
        <end position="42"/>
    </location>
</feature>
<feature type="region of interest" description="Disordered" evidence="1">
    <location>
        <begin position="1172"/>
        <end position="1191"/>
    </location>
</feature>
<dbReference type="EMBL" id="QEAP01000188">
    <property type="protein sequence ID" value="TPX73391.1"/>
    <property type="molecule type" value="Genomic_DNA"/>
</dbReference>
<evidence type="ECO:0008006" key="4">
    <source>
        <dbReference type="Google" id="ProtNLM"/>
    </source>
</evidence>
<feature type="compositionally biased region" description="Basic and acidic residues" evidence="1">
    <location>
        <begin position="1415"/>
        <end position="1426"/>
    </location>
</feature>
<accession>A0A507FAN1</accession>
<feature type="region of interest" description="Disordered" evidence="1">
    <location>
        <begin position="1415"/>
        <end position="1813"/>
    </location>
</feature>
<gene>
    <name evidence="2" type="ORF">CcCBS67573_g05336</name>
</gene>
<organism evidence="2 3">
    <name type="scientific">Chytriomyces confervae</name>
    <dbReference type="NCBI Taxonomy" id="246404"/>
    <lineage>
        <taxon>Eukaryota</taxon>
        <taxon>Fungi</taxon>
        <taxon>Fungi incertae sedis</taxon>
        <taxon>Chytridiomycota</taxon>
        <taxon>Chytridiomycota incertae sedis</taxon>
        <taxon>Chytridiomycetes</taxon>
        <taxon>Chytridiales</taxon>
        <taxon>Chytriomycetaceae</taxon>
        <taxon>Chytriomyces</taxon>
    </lineage>
</organism>
<feature type="region of interest" description="Disordered" evidence="1">
    <location>
        <begin position="750"/>
        <end position="835"/>
    </location>
</feature>
<feature type="compositionally biased region" description="Low complexity" evidence="1">
    <location>
        <begin position="55"/>
        <end position="94"/>
    </location>
</feature>
<dbReference type="Proteomes" id="UP000320333">
    <property type="component" value="Unassembled WGS sequence"/>
</dbReference>
<proteinExistence type="predicted"/>
<feature type="compositionally biased region" description="Low complexity" evidence="1">
    <location>
        <begin position="1078"/>
        <end position="1088"/>
    </location>
</feature>
<reference evidence="2 3" key="1">
    <citation type="journal article" date="2019" name="Sci. Rep.">
        <title>Comparative genomics of chytrid fungi reveal insights into the obligate biotrophic and pathogenic lifestyle of Synchytrium endobioticum.</title>
        <authorList>
            <person name="van de Vossenberg B.T.L.H."/>
            <person name="Warris S."/>
            <person name="Nguyen H.D.T."/>
            <person name="van Gent-Pelzer M.P.E."/>
            <person name="Joly D.L."/>
            <person name="van de Geest H.C."/>
            <person name="Bonants P.J.M."/>
            <person name="Smith D.S."/>
            <person name="Levesque C.A."/>
            <person name="van der Lee T.A.J."/>
        </authorList>
    </citation>
    <scope>NUCLEOTIDE SEQUENCE [LARGE SCALE GENOMIC DNA]</scope>
    <source>
        <strain evidence="2 3">CBS 675.73</strain>
    </source>
</reference>
<dbReference type="OrthoDB" id="5563754at2759"/>
<name>A0A507FAN1_9FUNG</name>
<feature type="compositionally biased region" description="Pro residues" evidence="1">
    <location>
        <begin position="1559"/>
        <end position="1571"/>
    </location>
</feature>
<feature type="compositionally biased region" description="Polar residues" evidence="1">
    <location>
        <begin position="989"/>
        <end position="1011"/>
    </location>
</feature>
<feature type="compositionally biased region" description="Acidic residues" evidence="1">
    <location>
        <begin position="1697"/>
        <end position="1708"/>
    </location>
</feature>
<feature type="compositionally biased region" description="Low complexity" evidence="1">
    <location>
        <begin position="1495"/>
        <end position="1506"/>
    </location>
</feature>
<evidence type="ECO:0000313" key="2">
    <source>
        <dbReference type="EMBL" id="TPX73391.1"/>
    </source>
</evidence>
<feature type="compositionally biased region" description="Acidic residues" evidence="1">
    <location>
        <begin position="923"/>
        <end position="934"/>
    </location>
</feature>
<feature type="region of interest" description="Disordered" evidence="1">
    <location>
        <begin position="1"/>
        <end position="94"/>
    </location>
</feature>
<feature type="compositionally biased region" description="Low complexity" evidence="1">
    <location>
        <begin position="966"/>
        <end position="975"/>
    </location>
</feature>
<feature type="compositionally biased region" description="Pro residues" evidence="1">
    <location>
        <begin position="784"/>
        <end position="794"/>
    </location>
</feature>
<feature type="region of interest" description="Disordered" evidence="1">
    <location>
        <begin position="907"/>
        <end position="975"/>
    </location>
</feature>
<feature type="region of interest" description="Disordered" evidence="1">
    <location>
        <begin position="989"/>
        <end position="1088"/>
    </location>
</feature>
<sequence length="1813" mass="192461">MNPFSSGAPTRRQQPSDPRHRAEISSSDDDDSDGSSEDEDEISVSKPTAPLTQQSRSPSAAPLKLSSPPLNPTSSSVPSSSQLPPQAASPYQPQTSAATFVASSLGPSLSDLAPLVATHARKNYASGFVYLLVGPVSGVPAALADMAQLGWVKYWAELTGSLLALFQVPEDMAAASYFPNPSVESIMNSEGAPSTPPPDVLKTLKSSLPRVLSLSNALSEILPFGFQPPLLHTDSPPPPTPYDICIAVNLTASNLVFLSFRSSIAANHWVTGIRLSQFEASKINHHITLRRLGSPAVTADATSEESKSEPDGVRAWRDLGLTPFKTTSVGQVKGFGTPMHFEGWVRCKVGYNTAWSLFYAVVGNVVTVGDYSDKSGSTGNLAEKKENRGSFLKLFKNKNPKRGSSNPADSNSEFSSSNNVYLVAAGGASSFRNPDISFFQSKDSYRAAPTKHLFRIENVGHAFLDYITYFSNSAIDLCEIDPTTMGLATVRDGASIPAVKISGTIISGSVPLSDKSDSASLSKTAKSFLGVSQDPRIIPSDYIQALAANTDPRPAPDFLHMVPCRVNARGTQTELQPQSMGAAGILDALRWVTATLGTFHLEANLIGKEVELRDGDIGLTAFNPAILSLDSSSSPLVSSGYSAVGTQVGATSSRDFGILLAGVEAGKSGWGLLFLKTDEVAGLSQAPPETGATAAKTFELVLQDKKSARKSGFADKWVDAVAKGVDARIAVEKGEVLEKVKGLISWLEAQKPAQSSPRAESIPKTNRNSGAIVHDVPQAGDDQTPPPPDHPPPGKQTAMNGNESEGEDAEATGKDAETGVSRPSNAIRGTDSDADPDFVKLQEKLAAPTTSGPEIVKTDLVLVAVPALQPDGTWAWQYQFANQSAVESTAGGPVQPVVPTIPKAAMALKPASKEPNGDSTDVSTEEGEESDDSSDNVSLAASMHSASKRQSVALSTRAASNLNRPSSVMSGNSAASSPMMMASQLNSTYGVGQVSPSTPATGLANRDSSVSAAKKAAMDKRSGSRLSQALAPTDAESDGEESGEGSQSDESRGSGDSDEDDEEEEGDMDGDGQQQNAMNPMMMGPGMPFLPGMLPPHMVPGMPNFPPGAPPGAPGAWPGMIPFPGLLGMPGPPPPGMAFPAQEQTEEDEKPFKIYAENSLLAQLPEKTASGALLDKSPSRSGQLATRSGPLISLPSDVKEAQEKALKMRTYELAIKSIGLGGTGQVDPSTLGLVPRPAGASFPMPGLMPKPAPPPKPKIEGGLLGEVDKWEKEREVLRRMGGFRASMMMPPPNQFMPQSRPVSSAIDSQQAMYLQQQLMQQQQQQGMPLPNQMFPGDFGAGGYPPQMQYNQMPGPGMYNQQYPGQMPPQMMQQGQVFPGYPYSDYGFDGTEDPALAANHYALRQQWLETERIKEQQRMMERGELPNEKPNGASSGSSDVAKTRKAKQAAKGKAKKKYDSSDSEEDSEQSDDSSLTTSDSDDDDDDSSDNGGGNDSGSSESSDRQSLASRRHKLSKRQSTAMLSVRSSQVGQQRAPSEHSDSPSRASSGGVPFPGMVGAGPPPQAPGMPMPGPGMQQDFNRPGMYAQYQQQQLPGSGYPYGYPGGPGPMHPQQQQNAFNDPYQAQRMSYNQPGPGMPSPSLTGAANPAAAPAGRLMGERKRPTMPMVNASEAAAAEEAERKERERERRRRLRRRGVEVEESTEEEEPEEPVPTLASVEVRAPPAPPAETRQLQEAILAASGDGEHAQIAGGKEMLEDGELDKLLERANRKKKASAPKKQSGGESSNSSSSDEEIVIIRRKKKGKSKSKKKEKHA</sequence>
<feature type="compositionally biased region" description="Basic residues" evidence="1">
    <location>
        <begin position="1796"/>
        <end position="1813"/>
    </location>
</feature>